<evidence type="ECO:0000313" key="4">
    <source>
        <dbReference type="Proteomes" id="UP000050852"/>
    </source>
</evidence>
<evidence type="ECO:0000256" key="1">
    <source>
        <dbReference type="SAM" id="MobiDB-lite"/>
    </source>
</evidence>
<dbReference type="OrthoDB" id="7022734at2"/>
<gene>
    <name evidence="3" type="ORF">TX23_18955</name>
</gene>
<name>A0A0R3AJI9_9PSED</name>
<sequence>MNNVIANISYKHINASAYVPVDGPTAPIAPPKAPAIDDPAHPESNAGPSGVAPSATPDGLDNPRGAAQYQKWKASSFGKSDAWKDAHIPAHLKVFLAHDRSVQLNAGIKDYSTMNYVATPEMRESTRNQIKAHYKEHHGLDIDPDKTYLMTFVYNVRGHTPPYPGRIISKISLTDAAIKNIQDTPGHDKLPKVSFNQHQQSPPPIEIVDHLTIGYHRSSGRHGYQNSPTALKTQQYEGIYFAPPAKERYDASNQAPITPKSFRAYVWDTSFSKTHKAELNNFWNEYRDKYSTLSKMSFVTAAHKQFKENTLSPEGRDLAMRLAGISAQKPLDSLTAKDFQAAYTHDPNLELKELTFEGRVASGIFYAIDKTTQKTLLYMTGNSSPIHEFDNPTLMRKWLTEQMTDETKRKQFVEYFKLGDRADSVWEAGIDVHLEKTGQHAKHHTNWLEDRPFGGKPIEADPFKSMQARVEQYTYNNTDSTYVSNDDWKKKNVLAELKSASKSLVILAPVALAVPEIGIAVLLFDLGIAATEIGLGIDDYRKGRPGAVDRITFGAFNALQIASKEAGSRVLAPVVKPPIEGKILPKIVPQINPPT</sequence>
<feature type="domain" description="Dermonecrotic toxin N-terminal" evidence="2">
    <location>
        <begin position="234"/>
        <end position="418"/>
    </location>
</feature>
<feature type="region of interest" description="Disordered" evidence="1">
    <location>
        <begin position="27"/>
        <end position="68"/>
    </location>
</feature>
<accession>A0A0R3AJI9</accession>
<dbReference type="InterPro" id="IPR046673">
    <property type="entry name" value="ToxA_N"/>
</dbReference>
<dbReference type="RefSeq" id="WP_057703512.1">
    <property type="nucleotide sequence ID" value="NZ_JYLN01000007.1"/>
</dbReference>
<dbReference type="Pfam" id="PF20178">
    <property type="entry name" value="ToxA_N"/>
    <property type="match status" value="1"/>
</dbReference>
<evidence type="ECO:0000259" key="2">
    <source>
        <dbReference type="Pfam" id="PF20178"/>
    </source>
</evidence>
<organism evidence="3 4">
    <name type="scientific">Pseudomonas paralactis</name>
    <dbReference type="NCBI Taxonomy" id="1615673"/>
    <lineage>
        <taxon>Bacteria</taxon>
        <taxon>Pseudomonadati</taxon>
        <taxon>Pseudomonadota</taxon>
        <taxon>Gammaproteobacteria</taxon>
        <taxon>Pseudomonadales</taxon>
        <taxon>Pseudomonadaceae</taxon>
        <taxon>Pseudomonas</taxon>
    </lineage>
</organism>
<protein>
    <recommendedName>
        <fullName evidence="2">Dermonecrotic toxin N-terminal domain-containing protein</fullName>
    </recommendedName>
</protein>
<comment type="caution">
    <text evidence="3">The sequence shown here is derived from an EMBL/GenBank/DDBJ whole genome shotgun (WGS) entry which is preliminary data.</text>
</comment>
<evidence type="ECO:0000313" key="3">
    <source>
        <dbReference type="EMBL" id="KRP70721.1"/>
    </source>
</evidence>
<dbReference type="AlphaFoldDB" id="A0A0R3AJI9"/>
<dbReference type="EMBL" id="JYLN01000007">
    <property type="protein sequence ID" value="KRP70721.1"/>
    <property type="molecule type" value="Genomic_DNA"/>
</dbReference>
<dbReference type="Proteomes" id="UP000050852">
    <property type="component" value="Unassembled WGS sequence"/>
</dbReference>
<reference evidence="3 4" key="1">
    <citation type="submission" date="2015-02" db="EMBL/GenBank/DDBJ databases">
        <title>Two Pseudomonas sp. nov., isolated from raw milk.</title>
        <authorList>
            <person name="Wenning M."/>
            <person name="von Neubeck M."/>
            <person name="Huptas C."/>
            <person name="Scherer S."/>
        </authorList>
    </citation>
    <scope>NUCLEOTIDE SEQUENCE [LARGE SCALE GENOMIC DNA]</scope>
    <source>
        <strain evidence="3 4">DSM 29164</strain>
    </source>
</reference>
<proteinExistence type="predicted"/>
<dbReference type="PATRIC" id="fig|1615673.3.peg.4912"/>